<dbReference type="Proteomes" id="UP001054945">
    <property type="component" value="Unassembled WGS sequence"/>
</dbReference>
<gene>
    <name evidence="2" type="ORF">CEXT_406691</name>
</gene>
<comment type="caution">
    <text evidence="2">The sequence shown here is derived from an EMBL/GenBank/DDBJ whole genome shotgun (WGS) entry which is preliminary data.</text>
</comment>
<dbReference type="AlphaFoldDB" id="A0AAV4XV89"/>
<dbReference type="Gene3D" id="1.20.58.60">
    <property type="match status" value="1"/>
</dbReference>
<reference evidence="2 3" key="1">
    <citation type="submission" date="2021-06" db="EMBL/GenBank/DDBJ databases">
        <title>Caerostris extrusa draft genome.</title>
        <authorList>
            <person name="Kono N."/>
            <person name="Arakawa K."/>
        </authorList>
    </citation>
    <scope>NUCLEOTIDE SEQUENCE [LARGE SCALE GENOMIC DNA]</scope>
</reference>
<accession>A0AAV4XV89</accession>
<evidence type="ECO:0000313" key="3">
    <source>
        <dbReference type="Proteomes" id="UP001054945"/>
    </source>
</evidence>
<protein>
    <submittedName>
        <fullName evidence="2">Dystonin</fullName>
    </submittedName>
</protein>
<dbReference type="EMBL" id="BPLR01000993">
    <property type="protein sequence ID" value="GIY98966.1"/>
    <property type="molecule type" value="Genomic_DNA"/>
</dbReference>
<keyword evidence="1" id="KW-0175">Coiled coil</keyword>
<sequence length="116" mass="13192">MNKLTDREQNLDAAIGATKDFQDSLNRLQDPPKLNDLEEQLEDQRPLLADAEGVCEQLCDILSDSASKTEIKNKLNGVEKQYNNLNRKMSNKKAELESALKEDKDFYLSFDRISNG</sequence>
<evidence type="ECO:0000313" key="2">
    <source>
        <dbReference type="EMBL" id="GIY98966.1"/>
    </source>
</evidence>
<feature type="coiled-coil region" evidence="1">
    <location>
        <begin position="68"/>
        <end position="102"/>
    </location>
</feature>
<dbReference type="SUPFAM" id="SSF46966">
    <property type="entry name" value="Spectrin repeat"/>
    <property type="match status" value="1"/>
</dbReference>
<name>A0AAV4XV89_CAEEX</name>
<organism evidence="2 3">
    <name type="scientific">Caerostris extrusa</name>
    <name type="common">Bark spider</name>
    <name type="synonym">Caerostris bankana</name>
    <dbReference type="NCBI Taxonomy" id="172846"/>
    <lineage>
        <taxon>Eukaryota</taxon>
        <taxon>Metazoa</taxon>
        <taxon>Ecdysozoa</taxon>
        <taxon>Arthropoda</taxon>
        <taxon>Chelicerata</taxon>
        <taxon>Arachnida</taxon>
        <taxon>Araneae</taxon>
        <taxon>Araneomorphae</taxon>
        <taxon>Entelegynae</taxon>
        <taxon>Araneoidea</taxon>
        <taxon>Araneidae</taxon>
        <taxon>Caerostris</taxon>
    </lineage>
</organism>
<proteinExistence type="predicted"/>
<keyword evidence="3" id="KW-1185">Reference proteome</keyword>
<evidence type="ECO:0000256" key="1">
    <source>
        <dbReference type="SAM" id="Coils"/>
    </source>
</evidence>